<feature type="domain" description="N-acetyltransferase" evidence="1">
    <location>
        <begin position="26"/>
        <end position="157"/>
    </location>
</feature>
<dbReference type="GO" id="GO:0016747">
    <property type="term" value="F:acyltransferase activity, transferring groups other than amino-acyl groups"/>
    <property type="evidence" value="ECO:0007669"/>
    <property type="project" value="InterPro"/>
</dbReference>
<dbReference type="KEGG" id="aaxa:NCTC10138_00678"/>
<reference evidence="2 3" key="1">
    <citation type="submission" date="2019-01" db="EMBL/GenBank/DDBJ databases">
        <authorList>
            <consortium name="Pathogen Informatics"/>
        </authorList>
    </citation>
    <scope>NUCLEOTIDE SEQUENCE [LARGE SCALE GENOMIC DNA]</scope>
    <source>
        <strain evidence="2 3">NCTC10138</strain>
    </source>
</reference>
<sequence length="166" mass="18750">MADLVVNLYEREYLKDSKIELKNKELKIKRLLSPNADKLVEFVEENFSIGWASEVKAGIYKSNPSCFVAIDNGEIVGFACYDATAKGYFGPTGVNPKYRGLNIGQVLLLTTLDAMRSDGYGYAIIGGVSDRVVGFYSKYCNVIKLDAKPDLYSRLINRWEKWILKR</sequence>
<dbReference type="STRING" id="1278311.GCA_000428705_00754"/>
<accession>A0A449BCY4</accession>
<evidence type="ECO:0000313" key="2">
    <source>
        <dbReference type="EMBL" id="VEU80309.1"/>
    </source>
</evidence>
<dbReference type="PROSITE" id="PS51186">
    <property type="entry name" value="GNAT"/>
    <property type="match status" value="1"/>
</dbReference>
<name>A0A449BCY4_HAPAX</name>
<protein>
    <recommendedName>
        <fullName evidence="1">N-acetyltransferase domain-containing protein</fullName>
    </recommendedName>
</protein>
<dbReference type="AlphaFoldDB" id="A0A449BCY4"/>
<dbReference type="SUPFAM" id="SSF55729">
    <property type="entry name" value="Acyl-CoA N-acyltransferases (Nat)"/>
    <property type="match status" value="1"/>
</dbReference>
<dbReference type="EMBL" id="LR215048">
    <property type="protein sequence ID" value="VEU80309.1"/>
    <property type="molecule type" value="Genomic_DNA"/>
</dbReference>
<evidence type="ECO:0000313" key="3">
    <source>
        <dbReference type="Proteomes" id="UP000289841"/>
    </source>
</evidence>
<dbReference type="CDD" id="cd04301">
    <property type="entry name" value="NAT_SF"/>
    <property type="match status" value="1"/>
</dbReference>
<keyword evidence="3" id="KW-1185">Reference proteome</keyword>
<dbReference type="Gene3D" id="3.40.630.30">
    <property type="match status" value="1"/>
</dbReference>
<dbReference type="InterPro" id="IPR016181">
    <property type="entry name" value="Acyl_CoA_acyltransferase"/>
</dbReference>
<dbReference type="Proteomes" id="UP000289841">
    <property type="component" value="Chromosome"/>
</dbReference>
<dbReference type="Pfam" id="PF00583">
    <property type="entry name" value="Acetyltransf_1"/>
    <property type="match status" value="1"/>
</dbReference>
<dbReference type="OrthoDB" id="4016818at2"/>
<gene>
    <name evidence="2" type="ORF">NCTC10138_00678</name>
</gene>
<organism evidence="2 3">
    <name type="scientific">Haploplasma axanthum</name>
    <name type="common">Acholeplasma axanthum</name>
    <dbReference type="NCBI Taxonomy" id="29552"/>
    <lineage>
        <taxon>Bacteria</taxon>
        <taxon>Bacillati</taxon>
        <taxon>Mycoplasmatota</taxon>
        <taxon>Mollicutes</taxon>
        <taxon>Acholeplasmatales</taxon>
        <taxon>Acholeplasmataceae</taxon>
        <taxon>Haploplasma</taxon>
    </lineage>
</organism>
<proteinExistence type="predicted"/>
<evidence type="ECO:0000259" key="1">
    <source>
        <dbReference type="PROSITE" id="PS51186"/>
    </source>
</evidence>
<dbReference type="InterPro" id="IPR000182">
    <property type="entry name" value="GNAT_dom"/>
</dbReference>